<name>A0A940WWG4_9BACI</name>
<organism evidence="2 3">
    <name type="scientific">Halalkalibacter suaedae</name>
    <dbReference type="NCBI Taxonomy" id="2822140"/>
    <lineage>
        <taxon>Bacteria</taxon>
        <taxon>Bacillati</taxon>
        <taxon>Bacillota</taxon>
        <taxon>Bacilli</taxon>
        <taxon>Bacillales</taxon>
        <taxon>Bacillaceae</taxon>
        <taxon>Halalkalibacter</taxon>
    </lineage>
</organism>
<dbReference type="EMBL" id="JAGKSQ010000008">
    <property type="protein sequence ID" value="MBP3952958.1"/>
    <property type="molecule type" value="Genomic_DNA"/>
</dbReference>
<evidence type="ECO:0000313" key="3">
    <source>
        <dbReference type="Proteomes" id="UP000678228"/>
    </source>
</evidence>
<keyword evidence="1" id="KW-0812">Transmembrane</keyword>
<protein>
    <submittedName>
        <fullName evidence="2">Uncharacterized protein</fullName>
    </submittedName>
</protein>
<evidence type="ECO:0000256" key="1">
    <source>
        <dbReference type="SAM" id="Phobius"/>
    </source>
</evidence>
<feature type="transmembrane region" description="Helical" evidence="1">
    <location>
        <begin position="93"/>
        <end position="115"/>
    </location>
</feature>
<reference evidence="2" key="1">
    <citation type="submission" date="2021-03" db="EMBL/GenBank/DDBJ databases">
        <title>Bacillus suaedae sp. nov., isolated from Suaeda aralocaspica.</title>
        <authorList>
            <person name="Lei R.F.R."/>
        </authorList>
    </citation>
    <scope>NUCLEOTIDE SEQUENCE</scope>
    <source>
        <strain evidence="2">YZJH907-2</strain>
    </source>
</reference>
<dbReference type="Proteomes" id="UP000678228">
    <property type="component" value="Unassembled WGS sequence"/>
</dbReference>
<sequence length="171" mass="19194">MIAFFSTIILALLVCVDGYAIGFIFGLKRINIPFSVVLMLSAFSMSVLFFSMGIGRLIGEIIPSPIIQTTSGIFLIGIGIYQLFHDLPLYRRSYFLVVALFMNIDSVSYGIQAGLAERTFWFAPLAGFFILITFILGVIHGHQTKNRFIVRYLSLLPSFIFILLGLSKLFF</sequence>
<feature type="transmembrane region" description="Helical" evidence="1">
    <location>
        <begin position="152"/>
        <end position="170"/>
    </location>
</feature>
<gene>
    <name evidence="2" type="ORF">J7W16_17685</name>
</gene>
<evidence type="ECO:0000313" key="2">
    <source>
        <dbReference type="EMBL" id="MBP3952958.1"/>
    </source>
</evidence>
<comment type="caution">
    <text evidence="2">The sequence shown here is derived from an EMBL/GenBank/DDBJ whole genome shotgun (WGS) entry which is preliminary data.</text>
</comment>
<feature type="transmembrane region" description="Helical" evidence="1">
    <location>
        <begin position="34"/>
        <end position="55"/>
    </location>
</feature>
<dbReference type="AlphaFoldDB" id="A0A940WWG4"/>
<feature type="transmembrane region" description="Helical" evidence="1">
    <location>
        <begin position="121"/>
        <end position="140"/>
    </location>
</feature>
<feature type="transmembrane region" description="Helical" evidence="1">
    <location>
        <begin position="61"/>
        <end position="81"/>
    </location>
</feature>
<dbReference type="RefSeq" id="WP_210598805.1">
    <property type="nucleotide sequence ID" value="NZ_JAGKSQ010000008.1"/>
</dbReference>
<feature type="transmembrane region" description="Helical" evidence="1">
    <location>
        <begin position="6"/>
        <end position="27"/>
    </location>
</feature>
<proteinExistence type="predicted"/>
<keyword evidence="1" id="KW-0472">Membrane</keyword>
<keyword evidence="3" id="KW-1185">Reference proteome</keyword>
<accession>A0A940WWG4</accession>
<keyword evidence="1" id="KW-1133">Transmembrane helix</keyword>